<dbReference type="EMBL" id="LR797114">
    <property type="protein sequence ID" value="CAB4188058.1"/>
    <property type="molecule type" value="Genomic_DNA"/>
</dbReference>
<sequence>MVTRAPTEMELRVAKAIRACDENDKTGPIATYEELARAAIRAMHTPTTEMLLGYNSFLTQIENWQAMIDAASPE</sequence>
<organism evidence="1">
    <name type="scientific">uncultured Caudovirales phage</name>
    <dbReference type="NCBI Taxonomy" id="2100421"/>
    <lineage>
        <taxon>Viruses</taxon>
        <taxon>Duplodnaviria</taxon>
        <taxon>Heunggongvirae</taxon>
        <taxon>Uroviricota</taxon>
        <taxon>Caudoviricetes</taxon>
        <taxon>Peduoviridae</taxon>
        <taxon>Maltschvirus</taxon>
        <taxon>Maltschvirus maltsch</taxon>
    </lineage>
</organism>
<protein>
    <submittedName>
        <fullName evidence="1">Uncharacterized protein</fullName>
    </submittedName>
</protein>
<evidence type="ECO:0000313" key="1">
    <source>
        <dbReference type="EMBL" id="CAB4188058.1"/>
    </source>
</evidence>
<gene>
    <name evidence="1" type="ORF">UFOVP1169_50</name>
</gene>
<name>A0A6J5R3B9_9CAUD</name>
<reference evidence="1" key="1">
    <citation type="submission" date="2020-05" db="EMBL/GenBank/DDBJ databases">
        <authorList>
            <person name="Chiriac C."/>
            <person name="Salcher M."/>
            <person name="Ghai R."/>
            <person name="Kavagutti S V."/>
        </authorList>
    </citation>
    <scope>NUCLEOTIDE SEQUENCE</scope>
</reference>
<proteinExistence type="predicted"/>
<accession>A0A6J5R3B9</accession>